<keyword evidence="1" id="KW-0732">Signal</keyword>
<protein>
    <submittedName>
        <fullName evidence="2">Uncharacterized protein</fullName>
    </submittedName>
</protein>
<evidence type="ECO:0000256" key="1">
    <source>
        <dbReference type="SAM" id="SignalP"/>
    </source>
</evidence>
<name>A0ABR0K6Z3_9EURO</name>
<proteinExistence type="predicted"/>
<reference evidence="2 3" key="1">
    <citation type="submission" date="2023-08" db="EMBL/GenBank/DDBJ databases">
        <title>Black Yeasts Isolated from many extreme environments.</title>
        <authorList>
            <person name="Coleine C."/>
            <person name="Stajich J.E."/>
            <person name="Selbmann L."/>
        </authorList>
    </citation>
    <scope>NUCLEOTIDE SEQUENCE [LARGE SCALE GENOMIC DNA]</scope>
    <source>
        <strain evidence="2 3">CCFEE 5885</strain>
    </source>
</reference>
<evidence type="ECO:0000313" key="2">
    <source>
        <dbReference type="EMBL" id="KAK5089515.1"/>
    </source>
</evidence>
<feature type="chain" id="PRO_5046143994" evidence="1">
    <location>
        <begin position="17"/>
        <end position="414"/>
    </location>
</feature>
<gene>
    <name evidence="2" type="ORF">LTR24_006157</name>
</gene>
<keyword evidence="3" id="KW-1185">Reference proteome</keyword>
<dbReference type="Proteomes" id="UP001345013">
    <property type="component" value="Unassembled WGS sequence"/>
</dbReference>
<organism evidence="2 3">
    <name type="scientific">Lithohypha guttulata</name>
    <dbReference type="NCBI Taxonomy" id="1690604"/>
    <lineage>
        <taxon>Eukaryota</taxon>
        <taxon>Fungi</taxon>
        <taxon>Dikarya</taxon>
        <taxon>Ascomycota</taxon>
        <taxon>Pezizomycotina</taxon>
        <taxon>Eurotiomycetes</taxon>
        <taxon>Chaetothyriomycetidae</taxon>
        <taxon>Chaetothyriales</taxon>
        <taxon>Trichomeriaceae</taxon>
        <taxon>Lithohypha</taxon>
    </lineage>
</organism>
<accession>A0ABR0K6Z3</accession>
<comment type="caution">
    <text evidence="2">The sequence shown here is derived from an EMBL/GenBank/DDBJ whole genome shotgun (WGS) entry which is preliminary data.</text>
</comment>
<dbReference type="EMBL" id="JAVRRG010000076">
    <property type="protein sequence ID" value="KAK5089515.1"/>
    <property type="molecule type" value="Genomic_DNA"/>
</dbReference>
<evidence type="ECO:0000313" key="3">
    <source>
        <dbReference type="Proteomes" id="UP001345013"/>
    </source>
</evidence>
<sequence>MALLASYTLVPIVASAASSAIQAYLNAPHSSVRQISGETLFDEDNWARILDAREILYLARPFISRVQAEDVSALMANVSQPQFNANLGHRLDSDSAPPPYDNAVNNLITFGNQTYLLCRSSLRLAEYLTVANGGPNASSPKAWNLHVSACVEIALETLELYRTLAAALTGASAGSPLGKVHIALNLCDIDTLATAERSFTPVRVSQAYHLRSSSERRYLSLAKHPVTGLRGTDGVAAEIGWASAALIGGGLVGLTIYAGTKVAKHKKAPGFVEEPGLCAPGNGDARLVFSDASKEANEQTMGEKCESGSPGAAPCENQDTLRFGMLVTLSLEDSNNDVGRLLGSANEKKTCRIVHTDDRYRHRGVSRAVTIKDRIFLKEEKTGKLLSRKPLSDMRWNVGFGLSDDCLWTVAMPI</sequence>
<feature type="signal peptide" evidence="1">
    <location>
        <begin position="1"/>
        <end position="16"/>
    </location>
</feature>